<sequence length="22" mass="2348">MSCAEHLTSVSLPEVRADMDVG</sequence>
<name>A0A2I2KMT9_9ACTN</name>
<organism evidence="1 2">
    <name type="scientific">Frankia canadensis</name>
    <dbReference type="NCBI Taxonomy" id="1836972"/>
    <lineage>
        <taxon>Bacteria</taxon>
        <taxon>Bacillati</taxon>
        <taxon>Actinomycetota</taxon>
        <taxon>Actinomycetes</taxon>
        <taxon>Frankiales</taxon>
        <taxon>Frankiaceae</taxon>
        <taxon>Frankia</taxon>
    </lineage>
</organism>
<dbReference type="EMBL" id="FZMO01000074">
    <property type="protein sequence ID" value="SNQ46978.1"/>
    <property type="molecule type" value="Genomic_DNA"/>
</dbReference>
<evidence type="ECO:0000313" key="1">
    <source>
        <dbReference type="EMBL" id="SNQ46978.1"/>
    </source>
</evidence>
<proteinExistence type="predicted"/>
<keyword evidence="2" id="KW-1185">Reference proteome</keyword>
<accession>A0A2I2KMT9</accession>
<dbReference type="Proteomes" id="UP000234331">
    <property type="component" value="Unassembled WGS sequence"/>
</dbReference>
<gene>
    <name evidence="1" type="ORF">FRACA_1650004</name>
</gene>
<protein>
    <submittedName>
        <fullName evidence="1">Uncharacterized protein</fullName>
    </submittedName>
</protein>
<reference evidence="1 2" key="1">
    <citation type="submission" date="2017-06" db="EMBL/GenBank/DDBJ databases">
        <authorList>
            <person name="Kim H.J."/>
            <person name="Triplett B.A."/>
        </authorList>
    </citation>
    <scope>NUCLEOTIDE SEQUENCE [LARGE SCALE GENOMIC DNA]</scope>
    <source>
        <strain evidence="1">FRACA_ARgP5</strain>
    </source>
</reference>
<dbReference type="AlphaFoldDB" id="A0A2I2KMT9"/>
<evidence type="ECO:0000313" key="2">
    <source>
        <dbReference type="Proteomes" id="UP000234331"/>
    </source>
</evidence>